<organism evidence="1 2">
    <name type="scientific">Mucilaginibacter gossypii</name>
    <dbReference type="NCBI Taxonomy" id="551996"/>
    <lineage>
        <taxon>Bacteria</taxon>
        <taxon>Pseudomonadati</taxon>
        <taxon>Bacteroidota</taxon>
        <taxon>Sphingobacteriia</taxon>
        <taxon>Sphingobacteriales</taxon>
        <taxon>Sphingobacteriaceae</taxon>
        <taxon>Mucilaginibacter</taxon>
    </lineage>
</organism>
<evidence type="ECO:0000313" key="2">
    <source>
        <dbReference type="Proteomes" id="UP000199705"/>
    </source>
</evidence>
<gene>
    <name evidence="1" type="ORF">SAMN05192573_110172</name>
</gene>
<protein>
    <submittedName>
        <fullName evidence="1">HopJ type III effector protein</fullName>
    </submittedName>
</protein>
<proteinExistence type="predicted"/>
<dbReference type="EMBL" id="FNCG01000010">
    <property type="protein sequence ID" value="SDH54789.1"/>
    <property type="molecule type" value="Genomic_DNA"/>
</dbReference>
<keyword evidence="2" id="KW-1185">Reference proteome</keyword>
<reference evidence="2" key="1">
    <citation type="submission" date="2016-10" db="EMBL/GenBank/DDBJ databases">
        <authorList>
            <person name="Varghese N."/>
            <person name="Submissions S."/>
        </authorList>
    </citation>
    <scope>NUCLEOTIDE SEQUENCE [LARGE SCALE GENOMIC DNA]</scope>
    <source>
        <strain evidence="2">Gh-67</strain>
    </source>
</reference>
<dbReference type="Proteomes" id="UP000199705">
    <property type="component" value="Unassembled WGS sequence"/>
</dbReference>
<dbReference type="RefSeq" id="WP_091170845.1">
    <property type="nucleotide sequence ID" value="NZ_FNCG01000010.1"/>
</dbReference>
<dbReference type="Gene3D" id="3.20.160.10">
    <property type="entry name" value="vpa0580 domain like"/>
    <property type="match status" value="1"/>
</dbReference>
<accession>A0A1G8DBM5</accession>
<name>A0A1G8DBM5_9SPHI</name>
<dbReference type="Pfam" id="PF08888">
    <property type="entry name" value="HopJ"/>
    <property type="match status" value="1"/>
</dbReference>
<evidence type="ECO:0000313" key="1">
    <source>
        <dbReference type="EMBL" id="SDH54789.1"/>
    </source>
</evidence>
<dbReference type="InterPro" id="IPR014984">
    <property type="entry name" value="HopJ"/>
</dbReference>
<dbReference type="STRING" id="551996.SAMN05192573_110172"/>
<dbReference type="AlphaFoldDB" id="A0A1G8DBM5"/>
<sequence length="117" mass="13203">MKEQLSGLLTALKEGTVTFNDVIEFINNYYEHQPTAFKNGNIYNEAAQNQGSARVFAFAQLNNLSEPDTLYLFAEHYRTVLANPDGTDHQNIRQFKAYGWPGIRFEGDALVLKSGQV</sequence>
<dbReference type="InterPro" id="IPR038604">
    <property type="entry name" value="HopJ_sf"/>
</dbReference>